<proteinExistence type="predicted"/>
<dbReference type="GO" id="GO:0003676">
    <property type="term" value="F:nucleic acid binding"/>
    <property type="evidence" value="ECO:0007669"/>
    <property type="project" value="InterPro"/>
</dbReference>
<protein>
    <submittedName>
        <fullName evidence="2">Ribonuclease H protein</fullName>
    </submittedName>
</protein>
<feature type="non-terminal residue" evidence="2">
    <location>
        <position position="73"/>
    </location>
</feature>
<evidence type="ECO:0000313" key="3">
    <source>
        <dbReference type="Proteomes" id="UP000265520"/>
    </source>
</evidence>
<dbReference type="SUPFAM" id="SSF53098">
    <property type="entry name" value="Ribonuclease H-like"/>
    <property type="match status" value="1"/>
</dbReference>
<reference evidence="2 3" key="1">
    <citation type="journal article" date="2018" name="Front. Plant Sci.">
        <title>Red Clover (Trifolium pratense) and Zigzag Clover (T. medium) - A Picture of Genomic Similarities and Differences.</title>
        <authorList>
            <person name="Dluhosova J."/>
            <person name="Istvanek J."/>
            <person name="Nedelnik J."/>
            <person name="Repkova J."/>
        </authorList>
    </citation>
    <scope>NUCLEOTIDE SEQUENCE [LARGE SCALE GENOMIC DNA]</scope>
    <source>
        <strain evidence="3">cv. 10/8</strain>
        <tissue evidence="2">Leaf</tissue>
    </source>
</reference>
<dbReference type="InterPro" id="IPR012337">
    <property type="entry name" value="RNaseH-like_sf"/>
</dbReference>
<feature type="domain" description="RNase H type-1" evidence="1">
    <location>
        <begin position="8"/>
        <end position="52"/>
    </location>
</feature>
<dbReference type="Pfam" id="PF13456">
    <property type="entry name" value="RVT_3"/>
    <property type="match status" value="1"/>
</dbReference>
<comment type="caution">
    <text evidence="2">The sequence shown here is derived from an EMBL/GenBank/DDBJ whole genome shotgun (WGS) entry which is preliminary data.</text>
</comment>
<dbReference type="InterPro" id="IPR002156">
    <property type="entry name" value="RNaseH_domain"/>
</dbReference>
<dbReference type="Proteomes" id="UP000265520">
    <property type="component" value="Unassembled WGS sequence"/>
</dbReference>
<dbReference type="GO" id="GO:0004523">
    <property type="term" value="F:RNA-DNA hybrid ribonuclease activity"/>
    <property type="evidence" value="ECO:0007669"/>
    <property type="project" value="InterPro"/>
</dbReference>
<evidence type="ECO:0000313" key="2">
    <source>
        <dbReference type="EMBL" id="MCI34528.1"/>
    </source>
</evidence>
<organism evidence="2 3">
    <name type="scientific">Trifolium medium</name>
    <dbReference type="NCBI Taxonomy" id="97028"/>
    <lineage>
        <taxon>Eukaryota</taxon>
        <taxon>Viridiplantae</taxon>
        <taxon>Streptophyta</taxon>
        <taxon>Embryophyta</taxon>
        <taxon>Tracheophyta</taxon>
        <taxon>Spermatophyta</taxon>
        <taxon>Magnoliopsida</taxon>
        <taxon>eudicotyledons</taxon>
        <taxon>Gunneridae</taxon>
        <taxon>Pentapetalae</taxon>
        <taxon>rosids</taxon>
        <taxon>fabids</taxon>
        <taxon>Fabales</taxon>
        <taxon>Fabaceae</taxon>
        <taxon>Papilionoideae</taxon>
        <taxon>50 kb inversion clade</taxon>
        <taxon>NPAAA clade</taxon>
        <taxon>Hologalegina</taxon>
        <taxon>IRL clade</taxon>
        <taxon>Trifolieae</taxon>
        <taxon>Trifolium</taxon>
    </lineage>
</organism>
<dbReference type="AlphaFoldDB" id="A0A392RD20"/>
<dbReference type="EMBL" id="LXQA010214504">
    <property type="protein sequence ID" value="MCI34528.1"/>
    <property type="molecule type" value="Genomic_DNA"/>
</dbReference>
<evidence type="ECO:0000259" key="1">
    <source>
        <dbReference type="Pfam" id="PF13456"/>
    </source>
</evidence>
<dbReference type="CDD" id="cd06222">
    <property type="entry name" value="RNase_H_like"/>
    <property type="match status" value="1"/>
</dbReference>
<dbReference type="InterPro" id="IPR053151">
    <property type="entry name" value="RNase_H-like"/>
</dbReference>
<sequence>MFAFSVSLHLTSVLESELWGIFNGLKLAWNRGFRKIKVYYDSMGAIKMLKRRLCSYSPTTHTCGKHSTSPSEF</sequence>
<dbReference type="PANTHER" id="PTHR47723">
    <property type="entry name" value="OS05G0353850 PROTEIN"/>
    <property type="match status" value="1"/>
</dbReference>
<name>A0A392RD20_9FABA</name>
<accession>A0A392RD20</accession>
<dbReference type="InterPro" id="IPR036397">
    <property type="entry name" value="RNaseH_sf"/>
</dbReference>
<dbReference type="PANTHER" id="PTHR47723:SF19">
    <property type="entry name" value="POLYNUCLEOTIDYL TRANSFERASE, RIBONUCLEASE H-LIKE SUPERFAMILY PROTEIN"/>
    <property type="match status" value="1"/>
</dbReference>
<dbReference type="InterPro" id="IPR044730">
    <property type="entry name" value="RNase_H-like_dom_plant"/>
</dbReference>
<keyword evidence="3" id="KW-1185">Reference proteome</keyword>
<dbReference type="Gene3D" id="3.30.420.10">
    <property type="entry name" value="Ribonuclease H-like superfamily/Ribonuclease H"/>
    <property type="match status" value="1"/>
</dbReference>